<organism evidence="2 3">
    <name type="scientific">Gryllotalpicola daejeonensis</name>
    <dbReference type="NCBI Taxonomy" id="993087"/>
    <lineage>
        <taxon>Bacteria</taxon>
        <taxon>Bacillati</taxon>
        <taxon>Actinomycetota</taxon>
        <taxon>Actinomycetes</taxon>
        <taxon>Micrococcales</taxon>
        <taxon>Microbacteriaceae</taxon>
        <taxon>Gryllotalpicola</taxon>
    </lineage>
</organism>
<evidence type="ECO:0000256" key="1">
    <source>
        <dbReference type="SAM" id="SignalP"/>
    </source>
</evidence>
<reference evidence="2" key="1">
    <citation type="journal article" date="2014" name="Int. J. Syst. Evol. Microbiol.">
        <title>Complete genome of a new Firmicutes species belonging to the dominant human colonic microbiota ('Ruminococcus bicirculans') reveals two chromosomes and a selective capacity to utilize plant glucans.</title>
        <authorList>
            <consortium name="NISC Comparative Sequencing Program"/>
            <person name="Wegmann U."/>
            <person name="Louis P."/>
            <person name="Goesmann A."/>
            <person name="Henrissat B."/>
            <person name="Duncan S.H."/>
            <person name="Flint H.J."/>
        </authorList>
    </citation>
    <scope>NUCLEOTIDE SEQUENCE</scope>
    <source>
        <strain evidence="2">JCM 17590</strain>
    </source>
</reference>
<protein>
    <submittedName>
        <fullName evidence="2">Uncharacterized protein</fullName>
    </submittedName>
</protein>
<accession>A0ABP7ZP01</accession>
<keyword evidence="1" id="KW-0732">Signal</keyword>
<evidence type="ECO:0000313" key="3">
    <source>
        <dbReference type="Proteomes" id="UP001415169"/>
    </source>
</evidence>
<dbReference type="EMBL" id="BAABBV010000002">
    <property type="protein sequence ID" value="GAA4166659.1"/>
    <property type="molecule type" value="Genomic_DNA"/>
</dbReference>
<name>A0ABP7ZP01_9MICO</name>
<dbReference type="Proteomes" id="UP001415169">
    <property type="component" value="Unassembled WGS sequence"/>
</dbReference>
<comment type="caution">
    <text evidence="2">The sequence shown here is derived from an EMBL/GenBank/DDBJ whole genome shotgun (WGS) entry which is preliminary data.</text>
</comment>
<dbReference type="RefSeq" id="WP_344792859.1">
    <property type="nucleotide sequence ID" value="NZ_BAABBV010000002.1"/>
</dbReference>
<keyword evidence="3" id="KW-1185">Reference proteome</keyword>
<reference evidence="2" key="2">
    <citation type="submission" date="2023-12" db="EMBL/GenBank/DDBJ databases">
        <authorList>
            <person name="Sun Q."/>
            <person name="Inoue M."/>
        </authorList>
    </citation>
    <scope>NUCLEOTIDE SEQUENCE</scope>
    <source>
        <strain evidence="2">JCM 17590</strain>
    </source>
</reference>
<feature type="signal peptide" evidence="1">
    <location>
        <begin position="1"/>
        <end position="32"/>
    </location>
</feature>
<sequence length="116" mass="11802">MLIPAVAVHRRAAQAVAAAVMLALSLSGCSHVAVPKTGSVTVEVSNAASPTGRVTITAGHGYTKVLTLSGTESRRVDGVPLGHVTVALDGACTLERTLSKDDPSMNVSVRGKHCSV</sequence>
<feature type="chain" id="PRO_5046494069" evidence="1">
    <location>
        <begin position="33"/>
        <end position="116"/>
    </location>
</feature>
<proteinExistence type="predicted"/>
<gene>
    <name evidence="2" type="ORF">GCM10022286_31630</name>
</gene>
<evidence type="ECO:0000313" key="2">
    <source>
        <dbReference type="EMBL" id="GAA4166659.1"/>
    </source>
</evidence>